<dbReference type="Proteomes" id="UP000002173">
    <property type="component" value="Unassembled WGS sequence"/>
</dbReference>
<evidence type="ECO:0000313" key="5">
    <source>
        <dbReference type="Proteomes" id="UP000002173"/>
    </source>
</evidence>
<feature type="domain" description="WDR36/Utp21 C-terminal" evidence="2">
    <location>
        <begin position="751"/>
        <end position="953"/>
    </location>
</feature>
<sequence>MWDCDRVNGGRSSVFRPAGQVGLVSSDGLVCLSVMGSTAFLVSSTQRQYTVYDAFAMRVVYVSLPLQCRIRHIATLFENVFLVLENRCIYSFNRYDYRELVNQHTVAICGIVANRGYLLTYSSKELICYENDNGPSGGNNENSISNGDLVSGSSAHLNKSELWVPSTTITVPEGLSLDKAIPLVGFNNKAILCFSNGQVMLYNVRSGQLVHTFNFSDSVLLDQVVEGGSAISAVVQSELQSNAIVAFGYGNGDVLIVDIKCDQILGQFKLSQQQRCATSLSFVYDSSGILQRGNCSMTAREVLLIGAYNGDIIVFDLSEFRTFSVIERAHAGPVYHLFYIERANNVISASIDNCFILWSMDSDKHLLRELKSRRGLIGHVNMMEPYDSEELDLLVCSHSDGVGHLSKISTIQQLRCNTFSTGVLKYKLRRITAVSSCYQRHYDWPNIATCHMKTAVVHLWSGHRRALVPGVLRAPGVTATATAVCISTCGNYVVVGYESGALHLFNLQSTNHEEELLYKRDGVATSAHKGPVILLSLLCGNQVVSISSSSDDRLIHLWDITKISLKHSYDPEIPKGVSVHLAVAGKLLTALACSNGMIYLVDIIGKMLVRTISYGNVSAMCFHPNGNWLIAASTDCTMVIYDILSACYVDYVKFQSAPLSVHLDSSGAFLNVSLASSPGMVLRYANKHVFELGTKNMVYKDLNSSPVLLELPCMPTEDALGVTEVVPDSTSDTTDDIEMVAEYKSCISPLAPGLLTLSGKSSGWLQSVLYLDEIKERSKPVEPPKPPEELPFFIPTTYKDGQLVFKEPDAESEHATSLPQTKITKSAGSTEFESILLSTTKCPRKYKDMMAYLLSQTPSGVHLALSLLSSGSKEKTLSTMLDFFRYYQKSREHADALQVFLHVFLRYNGEDITQLRGKSELDSIARLASGLREDSLSFQRHFERISCFIKFLTHLQME</sequence>
<keyword evidence="1" id="KW-0853">WD repeat</keyword>
<gene>
    <name evidence="4" type="ORF">BBOV_IV005020</name>
</gene>
<dbReference type="PROSITE" id="PS50082">
    <property type="entry name" value="WD_REPEATS_2"/>
    <property type="match status" value="1"/>
</dbReference>
<dbReference type="InterPro" id="IPR007319">
    <property type="entry name" value="WDR36/Utp21_C"/>
</dbReference>
<proteinExistence type="predicted"/>
<reference evidence="4 5" key="1">
    <citation type="journal article" date="2007" name="PLoS Pathog.">
        <title>Genome sequence of Babesia bovis and comparative analysis of apicomplexan hemoprotozoa.</title>
        <authorList>
            <person name="Brayton K.A."/>
            <person name="Lau A.O.T."/>
            <person name="Herndon D.R."/>
            <person name="Hannick L."/>
            <person name="Kappmeyer L.S."/>
            <person name="Berens S.J."/>
            <person name="Bidwell S.L."/>
            <person name="Brown W.C."/>
            <person name="Crabtree J."/>
            <person name="Fadrosh D."/>
            <person name="Feldblum T."/>
            <person name="Forberger H.A."/>
            <person name="Haas B.J."/>
            <person name="Howell J.M."/>
            <person name="Khouri H."/>
            <person name="Koo H."/>
            <person name="Mann D.J."/>
            <person name="Norimine J."/>
            <person name="Paulsen I.T."/>
            <person name="Radune D."/>
            <person name="Ren Q."/>
            <person name="Smith R.K. Jr."/>
            <person name="Suarez C.E."/>
            <person name="White O."/>
            <person name="Wortman J.R."/>
            <person name="Knowles D.P. Jr."/>
            <person name="McElwain T.F."/>
            <person name="Nene V.M."/>
        </authorList>
    </citation>
    <scope>NUCLEOTIDE SEQUENCE [LARGE SCALE GENOMIC DNA]</scope>
    <source>
        <strain evidence="4">T2Bo</strain>
    </source>
</reference>
<dbReference type="GO" id="GO:0032040">
    <property type="term" value="C:small-subunit processome"/>
    <property type="evidence" value="ECO:0007669"/>
    <property type="project" value="InterPro"/>
</dbReference>
<comment type="caution">
    <text evidence="4">The sequence shown here is derived from an EMBL/GenBank/DDBJ whole genome shotgun (WGS) entry which is preliminary data.</text>
</comment>
<dbReference type="EMBL" id="AAXT01000002">
    <property type="protein sequence ID" value="EDO06863.1"/>
    <property type="molecule type" value="Genomic_DNA"/>
</dbReference>
<dbReference type="SMART" id="SM00320">
    <property type="entry name" value="WD40"/>
    <property type="match status" value="4"/>
</dbReference>
<dbReference type="InParanoid" id="A7AQP4"/>
<dbReference type="Pfam" id="PF04192">
    <property type="entry name" value="Utp21"/>
    <property type="match status" value="1"/>
</dbReference>
<name>A7AQP4_BABBO</name>
<accession>A7AQP4</accession>
<dbReference type="eggNOG" id="KOG1539">
    <property type="taxonomic scope" value="Eukaryota"/>
</dbReference>
<dbReference type="AlphaFoldDB" id="A7AQP4"/>
<dbReference type="Pfam" id="PF25171">
    <property type="entry name" value="Beta-prop_WDR36-Utp21_1st"/>
    <property type="match status" value="1"/>
</dbReference>
<dbReference type="PANTHER" id="PTHR22840">
    <property type="entry name" value="WD REPEAT-CONTAINING PROTEIN 36"/>
    <property type="match status" value="1"/>
</dbReference>
<dbReference type="SUPFAM" id="SSF69322">
    <property type="entry name" value="Tricorn protease domain 2"/>
    <property type="match status" value="1"/>
</dbReference>
<feature type="domain" description="WDR36/Utp21 N-terminal" evidence="3">
    <location>
        <begin position="42"/>
        <end position="361"/>
    </location>
</feature>
<dbReference type="Gene3D" id="2.130.10.10">
    <property type="entry name" value="YVTN repeat-like/Quinoprotein amine dehydrogenase"/>
    <property type="match status" value="2"/>
</dbReference>
<dbReference type="VEuPathDB" id="PiroplasmaDB:BBOV_IV005020"/>
<reference evidence="5" key="2">
    <citation type="journal article" date="2020" name="Data Brief">
        <title>Transcriptome dataset of Babesia bovis life stages within vertebrate and invertebrate hosts.</title>
        <authorList>
            <person name="Ueti M.W."/>
            <person name="Johnson W.C."/>
            <person name="Kappmeyer L.S."/>
            <person name="Herndon D.R."/>
            <person name="Mousel M.R."/>
            <person name="Reif K.E."/>
            <person name="Taus N.S."/>
            <person name="Ifeonu O.O."/>
            <person name="Silva J.C."/>
            <person name="Suarez C.E."/>
            <person name="Brayton K.A."/>
        </authorList>
    </citation>
    <scope>NUCLEOTIDE SEQUENCE [LARGE SCALE GENOMIC DNA]</scope>
</reference>
<dbReference type="Pfam" id="PF25168">
    <property type="entry name" value="Beta-prop_WDR36-Utp21_2nd"/>
    <property type="match status" value="1"/>
</dbReference>
<dbReference type="InterPro" id="IPR001680">
    <property type="entry name" value="WD40_rpt"/>
</dbReference>
<evidence type="ECO:0000313" key="4">
    <source>
        <dbReference type="EMBL" id="EDO06863.1"/>
    </source>
</evidence>
<dbReference type="KEGG" id="bbo:BBOV_IV005020"/>
<dbReference type="InterPro" id="IPR015943">
    <property type="entry name" value="WD40/YVTN_repeat-like_dom_sf"/>
</dbReference>
<dbReference type="OMA" id="CIYAWRA"/>
<protein>
    <submittedName>
        <fullName evidence="4">WD domain, G-beta repeat containing protein</fullName>
    </submittedName>
</protein>
<dbReference type="FunCoup" id="A7AQP4">
    <property type="interactions" value="410"/>
</dbReference>
<dbReference type="GO" id="GO:0006364">
    <property type="term" value="P:rRNA processing"/>
    <property type="evidence" value="ECO:0007669"/>
    <property type="project" value="InterPro"/>
</dbReference>
<evidence type="ECO:0000259" key="2">
    <source>
        <dbReference type="Pfam" id="PF04192"/>
    </source>
</evidence>
<dbReference type="GeneID" id="5478665"/>
<dbReference type="RefSeq" id="XP_001610431.1">
    <property type="nucleotide sequence ID" value="XM_001610381.1"/>
</dbReference>
<dbReference type="InterPro" id="IPR059157">
    <property type="entry name" value="WDR36-Utp21_N"/>
</dbReference>
<dbReference type="PANTHER" id="PTHR22840:SF12">
    <property type="entry name" value="WD REPEAT-CONTAINING PROTEIN 36"/>
    <property type="match status" value="1"/>
</dbReference>
<keyword evidence="5" id="KW-1185">Reference proteome</keyword>
<evidence type="ECO:0000256" key="1">
    <source>
        <dbReference type="PROSITE-ProRule" id="PRU00221"/>
    </source>
</evidence>
<dbReference type="STRING" id="5865.A7AQP4"/>
<feature type="repeat" description="WD" evidence="1">
    <location>
        <begin position="327"/>
        <end position="368"/>
    </location>
</feature>
<dbReference type="GO" id="GO:0034388">
    <property type="term" value="C:Pwp2p-containing subcomplex of 90S preribosome"/>
    <property type="evidence" value="ECO:0007669"/>
    <property type="project" value="TreeGrafter"/>
</dbReference>
<evidence type="ECO:0000259" key="3">
    <source>
        <dbReference type="Pfam" id="PF25171"/>
    </source>
</evidence>
<organism evidence="4 5">
    <name type="scientific">Babesia bovis</name>
    <dbReference type="NCBI Taxonomy" id="5865"/>
    <lineage>
        <taxon>Eukaryota</taxon>
        <taxon>Sar</taxon>
        <taxon>Alveolata</taxon>
        <taxon>Apicomplexa</taxon>
        <taxon>Aconoidasida</taxon>
        <taxon>Piroplasmida</taxon>
        <taxon>Babesiidae</taxon>
        <taxon>Babesia</taxon>
    </lineage>
</organism>
<reference evidence="5" key="3">
    <citation type="journal article" date="2021" name="Int. J. Parasitol.">
        <title>Comparative analysis of gene expression between Babesia bovis blood stages and kinetes allowed by improved genome annotation.</title>
        <authorList>
            <person name="Ueti M.W."/>
            <person name="Johnson W.C."/>
            <person name="Kappmeyer L.S."/>
            <person name="Herndon D.R."/>
            <person name="Mousel M.R."/>
            <person name="Reif K.E."/>
            <person name="Taus N.S."/>
            <person name="Ifeonu O.O."/>
            <person name="Silva J.C."/>
            <person name="Suarez C.E."/>
            <person name="Brayton K.A."/>
        </authorList>
    </citation>
    <scope>NUCLEOTIDE SEQUENCE [LARGE SCALE GENOMIC DNA]</scope>
</reference>